<feature type="compositionally biased region" description="Low complexity" evidence="1">
    <location>
        <begin position="151"/>
        <end position="165"/>
    </location>
</feature>
<feature type="region of interest" description="Disordered" evidence="1">
    <location>
        <begin position="1378"/>
        <end position="1402"/>
    </location>
</feature>
<feature type="compositionally biased region" description="Low complexity" evidence="1">
    <location>
        <begin position="1462"/>
        <end position="1472"/>
    </location>
</feature>
<feature type="region of interest" description="Disordered" evidence="1">
    <location>
        <begin position="1414"/>
        <end position="1496"/>
    </location>
</feature>
<feature type="compositionally biased region" description="Polar residues" evidence="1">
    <location>
        <begin position="1473"/>
        <end position="1496"/>
    </location>
</feature>
<dbReference type="EMBL" id="MCOG01000102">
    <property type="protein sequence ID" value="ORY48365.1"/>
    <property type="molecule type" value="Genomic_DNA"/>
</dbReference>
<feature type="region of interest" description="Disordered" evidence="1">
    <location>
        <begin position="37"/>
        <end position="67"/>
    </location>
</feature>
<feature type="compositionally biased region" description="Basic and acidic residues" evidence="1">
    <location>
        <begin position="711"/>
        <end position="727"/>
    </location>
</feature>
<feature type="compositionally biased region" description="Polar residues" evidence="1">
    <location>
        <begin position="959"/>
        <end position="974"/>
    </location>
</feature>
<proteinExistence type="predicted"/>
<accession>A0A1Y2CPU4</accession>
<feature type="compositionally biased region" description="Polar residues" evidence="1">
    <location>
        <begin position="781"/>
        <end position="792"/>
    </location>
</feature>
<feature type="region of interest" description="Disordered" evidence="1">
    <location>
        <begin position="83"/>
        <end position="103"/>
    </location>
</feature>
<feature type="region of interest" description="Disordered" evidence="1">
    <location>
        <begin position="770"/>
        <end position="792"/>
    </location>
</feature>
<feature type="compositionally biased region" description="Polar residues" evidence="1">
    <location>
        <begin position="372"/>
        <end position="383"/>
    </location>
</feature>
<dbReference type="OrthoDB" id="2157036at2759"/>
<feature type="region of interest" description="Disordered" evidence="1">
    <location>
        <begin position="151"/>
        <end position="173"/>
    </location>
</feature>
<feature type="compositionally biased region" description="Polar residues" evidence="1">
    <location>
        <begin position="1329"/>
        <end position="1343"/>
    </location>
</feature>
<feature type="region of interest" description="Disordered" evidence="1">
    <location>
        <begin position="702"/>
        <end position="730"/>
    </location>
</feature>
<comment type="caution">
    <text evidence="2">The sequence shown here is derived from an EMBL/GenBank/DDBJ whole genome shotgun (WGS) entry which is preliminary data.</text>
</comment>
<dbReference type="STRING" id="1754190.A0A1Y2CPU4"/>
<organism evidence="2 3">
    <name type="scientific">Neocallimastix californiae</name>
    <dbReference type="NCBI Taxonomy" id="1754190"/>
    <lineage>
        <taxon>Eukaryota</taxon>
        <taxon>Fungi</taxon>
        <taxon>Fungi incertae sedis</taxon>
        <taxon>Chytridiomycota</taxon>
        <taxon>Chytridiomycota incertae sedis</taxon>
        <taxon>Neocallimastigomycetes</taxon>
        <taxon>Neocallimastigales</taxon>
        <taxon>Neocallimastigaceae</taxon>
        <taxon>Neocallimastix</taxon>
    </lineage>
</organism>
<evidence type="ECO:0000256" key="1">
    <source>
        <dbReference type="SAM" id="MobiDB-lite"/>
    </source>
</evidence>
<feature type="compositionally biased region" description="Low complexity" evidence="1">
    <location>
        <begin position="1442"/>
        <end position="1452"/>
    </location>
</feature>
<feature type="compositionally biased region" description="Polar residues" evidence="1">
    <location>
        <begin position="37"/>
        <end position="61"/>
    </location>
</feature>
<dbReference type="Proteomes" id="UP000193920">
    <property type="component" value="Unassembled WGS sequence"/>
</dbReference>
<feature type="compositionally biased region" description="Polar residues" evidence="1">
    <location>
        <begin position="1378"/>
        <end position="1388"/>
    </location>
</feature>
<gene>
    <name evidence="2" type="ORF">LY90DRAFT_7284</name>
</gene>
<feature type="region of interest" description="Disordered" evidence="1">
    <location>
        <begin position="1329"/>
        <end position="1349"/>
    </location>
</feature>
<feature type="compositionally biased region" description="Low complexity" evidence="1">
    <location>
        <begin position="1414"/>
        <end position="1434"/>
    </location>
</feature>
<name>A0A1Y2CPU4_9FUNG</name>
<keyword evidence="3" id="KW-1185">Reference proteome</keyword>
<protein>
    <submittedName>
        <fullName evidence="2">Uncharacterized protein</fullName>
    </submittedName>
</protein>
<feature type="compositionally biased region" description="Basic and acidic residues" evidence="1">
    <location>
        <begin position="1"/>
        <end position="14"/>
    </location>
</feature>
<feature type="region of interest" description="Disordered" evidence="1">
    <location>
        <begin position="1"/>
        <end position="22"/>
    </location>
</feature>
<evidence type="ECO:0000313" key="3">
    <source>
        <dbReference type="Proteomes" id="UP000193920"/>
    </source>
</evidence>
<sequence length="1496" mass="166509">MQTNLMEKDVENKRLSTSTTVSLSVAASASPSLISETSNANSILSKSPTPSSFSNYSNNGGKSDEKKKLKKAFHKFLNKTKLFNGNHTHSKKNSYSRSLNGDNNNYDKSAYEYSAQLNEKEIPNANANLNKNANTISTSRPASLLYADNRNNSSNTTLSNNYMTTPNGTSELPNQLKEEKDLKSLPSYCSFNYEQKLKSETERNMLSENLNYKEFAAEVGIPIREEDEDTDYYTNNSYVHNPSCSSCFTSNGIQSTYCSSKSYGPRLDMSIFEPPTERISESTKSIVTKYDGKNSNDTLNSKRNISLESMFDTKNTGGESVDIVDLENNSKEVNQKDDVKENSRLEVNSTRRTKGKKLSRFTVEVLNSNISKSRPTVDTNDFTGNGTSNNMGHGGSSGNFNLSTTYSLPNLNDLNKISRNGNGYYTTPSSPARRDYGMTMNNERSDNVYFNVGGCNNNQNRKSRRVSLSTYSPINSFEESKKNKLKINIDGLNAIEQNNATSSISSTSSVSPIHFEINHPTSSSSSLDIYNLNNNDTVCKGAIPSRDMTTTIITPEVNDNDESSINTFNTVTSRNSPSPEELKDIWIDKTLGGNTNHINKFHITNFQTEISKADKTIHTTTTSKIKDCMSNIDSVVFPIHIIKTPISSQCNTAVKGSKILNTTVFCNHDKEKGTNEVQGKEQTTLKKELNIKKYEKSSLSESANINNTFDENGKTEESKDSNEKSEDSSNVVQVIQKGRFTVMKEHHDYKHAVPHHYKFVIIKNPSNSNLLTQKDNEDGDSTGSVTSNSNALDSNKIKINGLDVDQGHKETLSTIITPTSSGLPSDQTLTVPSYNVSPPDSPMSSRSPSLSTVSIPQQQLANIAAASLSSTLNLSEGIAYTTTINNECSKCNESNKNEEHVLIVPTNDEKQNNLTYIQSFTSSTTPISSSLYISTITPVDPSHINELNNNKLVPGHTPSPLNSDNSTPSQSITNSPSGDLSSSSTPILFNKLSSSASTYRSISKSIIENHDRQFEPKLEPSHIVSASTPNLTKDNNKPSILNTTINRSTSSFLNESKPPLSPPNYPTLNSTKTLVNNSQILNQSSTLSEDLSVYTNYSDDTYIHINNSNSNNNSNENDMNIIKHNSKLSEEINNNHDYIRDQFLQHSETEVNRNEEQQNEYLLNLRKTQSVKYPEQIKPYNYSYDSLDRNGSYSTFEPLEIEEEEEENEKEKEKNELLKSKLFRPGPDTIEVSQGKIDREVVTSPFYPKDPINIKKKYFPTHSCDQVSQPLPDYERKDSYYDYDNSNEQSLPNIEKQFSEMSTPSLEESSLHSQSINGFERSRAYSMGSMRTNDSASKNNPLGSTIIGRESNKSISTNDIPVHPHHHHHFFIISNSEADIPTSSSPLKRSNDYKDSNSSTRVVISKQHRKFDITTTSSKSSLISSTNSNSTTNLIHHKRTPSNSSNYSTHSSRFIVTRESSKSNNVNNSDKSPLSSATSITPKKQSRFTVTRQAIN</sequence>
<feature type="region of interest" description="Disordered" evidence="1">
    <location>
        <begin position="372"/>
        <end position="396"/>
    </location>
</feature>
<reference evidence="2 3" key="1">
    <citation type="submission" date="2016-08" db="EMBL/GenBank/DDBJ databases">
        <title>A Parts List for Fungal Cellulosomes Revealed by Comparative Genomics.</title>
        <authorList>
            <consortium name="DOE Joint Genome Institute"/>
            <person name="Haitjema C.H."/>
            <person name="Gilmore S.P."/>
            <person name="Henske J.K."/>
            <person name="Solomon K.V."/>
            <person name="De Groot R."/>
            <person name="Kuo A."/>
            <person name="Mondo S.J."/>
            <person name="Salamov A.A."/>
            <person name="Labutti K."/>
            <person name="Zhao Z."/>
            <person name="Chiniquy J."/>
            <person name="Barry K."/>
            <person name="Brewer H.M."/>
            <person name="Purvine S.O."/>
            <person name="Wright A.T."/>
            <person name="Boxma B."/>
            <person name="Van Alen T."/>
            <person name="Hackstein J.H."/>
            <person name="Baker S.E."/>
            <person name="Grigoriev I.V."/>
            <person name="O'Malley M.A."/>
        </authorList>
    </citation>
    <scope>NUCLEOTIDE SEQUENCE [LARGE SCALE GENOMIC DNA]</scope>
    <source>
        <strain evidence="2 3">G1</strain>
    </source>
</reference>
<evidence type="ECO:0000313" key="2">
    <source>
        <dbReference type="EMBL" id="ORY48365.1"/>
    </source>
</evidence>
<feature type="region of interest" description="Disordered" evidence="1">
    <location>
        <begin position="946"/>
        <end position="983"/>
    </location>
</feature>